<dbReference type="InterPro" id="IPR020904">
    <property type="entry name" value="Sc_DH/Rdtase_CS"/>
</dbReference>
<comment type="caution">
    <text evidence="5">The sequence shown here is derived from an EMBL/GenBank/DDBJ whole genome shotgun (WGS) entry which is preliminary data.</text>
</comment>
<keyword evidence="2" id="KW-0560">Oxidoreductase</keyword>
<accession>A0A7I8WCQ5</accession>
<evidence type="ECO:0000313" key="6">
    <source>
        <dbReference type="Proteomes" id="UP000549394"/>
    </source>
</evidence>
<name>A0A7I8WCQ5_9ANNE</name>
<feature type="compositionally biased region" description="Basic and acidic residues" evidence="3">
    <location>
        <begin position="1044"/>
        <end position="1073"/>
    </location>
</feature>
<feature type="compositionally biased region" description="Acidic residues" evidence="3">
    <location>
        <begin position="1074"/>
        <end position="1110"/>
    </location>
</feature>
<keyword evidence="6" id="KW-1185">Reference proteome</keyword>
<feature type="compositionally biased region" description="Polar residues" evidence="3">
    <location>
        <begin position="1117"/>
        <end position="1142"/>
    </location>
</feature>
<dbReference type="Pfam" id="PF00106">
    <property type="entry name" value="adh_short"/>
    <property type="match status" value="1"/>
</dbReference>
<feature type="compositionally biased region" description="Polar residues" evidence="3">
    <location>
        <begin position="1205"/>
        <end position="1217"/>
    </location>
</feature>
<comment type="similarity">
    <text evidence="1">Belongs to the short-chain dehydrogenases/reductases (SDR) family.</text>
</comment>
<protein>
    <submittedName>
        <fullName evidence="5">DgyrCDS14150</fullName>
    </submittedName>
</protein>
<dbReference type="EMBL" id="CAJFCJ010000030">
    <property type="protein sequence ID" value="CAD5125969.1"/>
    <property type="molecule type" value="Genomic_DNA"/>
</dbReference>
<evidence type="ECO:0000256" key="1">
    <source>
        <dbReference type="ARBA" id="ARBA00006484"/>
    </source>
</evidence>
<sequence>MERWMGRVAIITGASSGIGQAIAKKLTIEGMVVFGVARSFNKLNEFADKLGQVKGTFIPMQCDVRKEDDILKVFAEINDKYGGVDILINNAGIAKQGSILEGKRENWMDMIEVNVVAYADFCREAYKSMKKKGIDDGHLINISSLIGHIVFNLPSYHFYAATKHSVKALTEAIRQELRNANSHIRASAVSSGMVETDFFNLIHGKEESKQICSYFKCLQPEDIANTVVHIIQAPPHVEVSNLYREIIMKIKGVCQHESCKQSLQCQLDFLDSRSNSLDEKVGETLNWILKWKCRKTISNLVDFLIDMFTYSEIDCIKVNGYVKTYGTDVGIRNHEWLMINDNEDEIIDIIQFVHYGETSSPFAKRRVDESYLFYFWDESANIPKHIFSNLEEFKSSLYINPLAYSICGLYSSTAEFKDIKSEYGVTEIIFNRKNQLNSRPVRFSGSLGNNEEVLENGDRFIFIEQISGCIRIRINLPKNGYYSFKLNFQIVDGYGRLGDSIFVCSYEIFCENVRYQPQPYPFNENFEWGLISVNHVWNLGLKGVLGGRVISRYGVLRLEFQADNLEKEDVNFELRSNFADINHLRHSYVCWIHENSIIVIHIRFPLGGYYALDVLVRKRNSDEERKLIGSYLLCAEQACLDRRLFPVLPSNSIGIKFSDRKYIRLTNTEPLIHLKESVDDMELLIEKEKTTEEGNVRVKWTLYHDDDAVIDYEKPHFAFWEKRSEHEYVVKTKPAVVGIYLLSIDIGNFAIYVIVICDYPAKNLYPFPSILNQTEWQRSSVRLVEPLRGLICKNSISKFSIKLQENCQHRANVAMYDNGIKKYSYGMKRRGDINSSEPFIFSHFSSAVISLNNIALLEFEIVDEDFYESINDWLSLEYDRAEKFQSDLKYHAYVSLMAENSPTPDTLKKTSSASVRKSLSPLVETPFSESSTPDRFESPKAVSRKNSNSSVSSSGDERLRKSSPQPIYRSFSIQTYHSLQTELKSLVTEFSERSPTLKNEDDTSTLVGSENEDETTEVIDIGERIDSKERERTDIKDNVEYDKVSNAGRERVDKMNEVITTKEGEEELKAKSELEDENKENEEEETKEIDDEEKSNEGKDDEELEDEEGSILETRSIHTNSRIYPTSDSHYYATSRSNSRTTELIDMVTKENTHKFEADVGGKQKEQLNAVDSRGDEDEEEEEFEESWEEEGEEEENDEEEENWPGSSPSNYVTDDSLSSSCQLMLDSLSNHSATEDSKVTTSDVSLAVCQNRSSVSSNESSNYSKNGENCVPREDIIEARADLEYFTSILNAKGLKQVLKVLDLRPKLKYHLRKDYKKAEELIKDLDEYEITVHRVLKLNNNSVAELISYRKPSPIIHRILQAVLLVFGFPERKTRDFVKVKKLLKQQNLLKRIHDTKPEMIETSLAQEAHQLITDIDMDEVKDKSAAAAAIFKWVSYNLFIEFA</sequence>
<dbReference type="PANTHER" id="PTHR43115:SF4">
    <property type="entry name" value="DEHYDROGENASE_REDUCTASE SDR FAMILY MEMBER 11"/>
    <property type="match status" value="1"/>
</dbReference>
<feature type="compositionally biased region" description="Low complexity" evidence="3">
    <location>
        <begin position="944"/>
        <end position="954"/>
    </location>
</feature>
<dbReference type="InterPro" id="IPR036291">
    <property type="entry name" value="NAD(P)-bd_dom_sf"/>
</dbReference>
<evidence type="ECO:0000313" key="5">
    <source>
        <dbReference type="EMBL" id="CAD5125969.1"/>
    </source>
</evidence>
<dbReference type="GO" id="GO:0016616">
    <property type="term" value="F:oxidoreductase activity, acting on the CH-OH group of donors, NAD or NADP as acceptor"/>
    <property type="evidence" value="ECO:0007669"/>
    <property type="project" value="UniProtKB-ARBA"/>
</dbReference>
<organism evidence="5 6">
    <name type="scientific">Dimorphilus gyrociliatus</name>
    <dbReference type="NCBI Taxonomy" id="2664684"/>
    <lineage>
        <taxon>Eukaryota</taxon>
        <taxon>Metazoa</taxon>
        <taxon>Spiralia</taxon>
        <taxon>Lophotrochozoa</taxon>
        <taxon>Annelida</taxon>
        <taxon>Polychaeta</taxon>
        <taxon>Polychaeta incertae sedis</taxon>
        <taxon>Dinophilidae</taxon>
        <taxon>Dimorphilus</taxon>
    </lineage>
</organism>
<dbReference type="PRINTS" id="PR00080">
    <property type="entry name" value="SDRFAMILY"/>
</dbReference>
<dbReference type="Pfam" id="PF23265">
    <property type="entry name" value="Ig-like_KY"/>
    <property type="match status" value="1"/>
</dbReference>
<evidence type="ECO:0000256" key="2">
    <source>
        <dbReference type="ARBA" id="ARBA00023002"/>
    </source>
</evidence>
<dbReference type="PROSITE" id="PS00061">
    <property type="entry name" value="ADH_SHORT"/>
    <property type="match status" value="1"/>
</dbReference>
<feature type="region of interest" description="Disordered" evidence="3">
    <location>
        <begin position="1044"/>
        <end position="1217"/>
    </location>
</feature>
<dbReference type="Proteomes" id="UP000549394">
    <property type="component" value="Unassembled WGS sequence"/>
</dbReference>
<feature type="region of interest" description="Disordered" evidence="3">
    <location>
        <begin position="922"/>
        <end position="966"/>
    </location>
</feature>
<dbReference type="Gene3D" id="3.40.50.720">
    <property type="entry name" value="NAD(P)-binding Rossmann-like Domain"/>
    <property type="match status" value="1"/>
</dbReference>
<dbReference type="Gene3D" id="1.20.920.60">
    <property type="match status" value="1"/>
</dbReference>
<feature type="region of interest" description="Disordered" evidence="3">
    <location>
        <begin position="991"/>
        <end position="1025"/>
    </location>
</feature>
<gene>
    <name evidence="5" type="ORF">DGYR_LOCUS13261</name>
</gene>
<dbReference type="OrthoDB" id="1933717at2759"/>
<dbReference type="PRINTS" id="PR00081">
    <property type="entry name" value="GDHRDH"/>
</dbReference>
<feature type="compositionally biased region" description="Acidic residues" evidence="3">
    <location>
        <begin position="1175"/>
        <end position="1203"/>
    </location>
</feature>
<dbReference type="PANTHER" id="PTHR43115">
    <property type="entry name" value="DEHYDROGENASE/REDUCTASE SDR FAMILY MEMBER 11"/>
    <property type="match status" value="1"/>
</dbReference>
<dbReference type="SUPFAM" id="SSF51735">
    <property type="entry name" value="NAD(P)-binding Rossmann-fold domains"/>
    <property type="match status" value="1"/>
</dbReference>
<feature type="domain" description="KY-like immunoglobulin-like" evidence="4">
    <location>
        <begin position="390"/>
        <end position="521"/>
    </location>
</feature>
<reference evidence="5 6" key="1">
    <citation type="submission" date="2020-08" db="EMBL/GenBank/DDBJ databases">
        <authorList>
            <person name="Hejnol A."/>
        </authorList>
    </citation>
    <scope>NUCLEOTIDE SEQUENCE [LARGE SCALE GENOMIC DNA]</scope>
</reference>
<dbReference type="InterPro" id="IPR056564">
    <property type="entry name" value="Ig-like_KY"/>
</dbReference>
<evidence type="ECO:0000259" key="4">
    <source>
        <dbReference type="Pfam" id="PF23265"/>
    </source>
</evidence>
<dbReference type="InterPro" id="IPR002347">
    <property type="entry name" value="SDR_fam"/>
</dbReference>
<evidence type="ECO:0000256" key="3">
    <source>
        <dbReference type="SAM" id="MobiDB-lite"/>
    </source>
</evidence>
<feature type="compositionally biased region" description="Basic and acidic residues" evidence="3">
    <location>
        <begin position="1148"/>
        <end position="1166"/>
    </location>
</feature>
<proteinExistence type="inferred from homology"/>
<dbReference type="FunFam" id="3.40.50.720:FF:000047">
    <property type="entry name" value="NADP-dependent L-serine/L-allo-threonine dehydrogenase"/>
    <property type="match status" value="1"/>
</dbReference>